<dbReference type="Pfam" id="PF13443">
    <property type="entry name" value="HTH_26"/>
    <property type="match status" value="1"/>
</dbReference>
<evidence type="ECO:0000256" key="1">
    <source>
        <dbReference type="SAM" id="MobiDB-lite"/>
    </source>
</evidence>
<dbReference type="SUPFAM" id="SSF47413">
    <property type="entry name" value="lambda repressor-like DNA-binding domains"/>
    <property type="match status" value="1"/>
</dbReference>
<name>A0A2R5FZ43_NOSCO</name>
<sequence>MPVLVKLKKTREAKGLSQNELARKTGYSLQNIQKIEQGRAASITFDALGRFCEVLECQPGDILEWRPNNIDDKTGHSSNDEVLKTASEEVEGKSESPKSTKRQPHMIVIDANRGAA</sequence>
<feature type="region of interest" description="Disordered" evidence="1">
    <location>
        <begin position="66"/>
        <end position="116"/>
    </location>
</feature>
<feature type="compositionally biased region" description="Basic and acidic residues" evidence="1">
    <location>
        <begin position="69"/>
        <end position="98"/>
    </location>
</feature>
<dbReference type="InterPro" id="IPR010982">
    <property type="entry name" value="Lambda_DNA-bd_dom_sf"/>
</dbReference>
<accession>A0A2R5FZ43</accession>
<dbReference type="Proteomes" id="UP000245124">
    <property type="component" value="Unassembled WGS sequence"/>
</dbReference>
<dbReference type="OrthoDB" id="9805309at2"/>
<dbReference type="CDD" id="cd00093">
    <property type="entry name" value="HTH_XRE"/>
    <property type="match status" value="1"/>
</dbReference>
<gene>
    <name evidence="3" type="ORF">NIES4072_70310</name>
</gene>
<organism evidence="3 4">
    <name type="scientific">Nostoc commune NIES-4072</name>
    <dbReference type="NCBI Taxonomy" id="2005467"/>
    <lineage>
        <taxon>Bacteria</taxon>
        <taxon>Bacillati</taxon>
        <taxon>Cyanobacteriota</taxon>
        <taxon>Cyanophyceae</taxon>
        <taxon>Nostocales</taxon>
        <taxon>Nostocaceae</taxon>
        <taxon>Nostoc</taxon>
    </lineage>
</organism>
<dbReference type="RefSeq" id="WP_109013194.1">
    <property type="nucleotide sequence ID" value="NZ_BDUD01000002.1"/>
</dbReference>
<dbReference type="AlphaFoldDB" id="A0A2R5FZ43"/>
<dbReference type="PANTHER" id="PTHR37301">
    <property type="entry name" value="DNA-BINDING PROTEIN-RELATED"/>
    <property type="match status" value="1"/>
</dbReference>
<proteinExistence type="predicted"/>
<reference evidence="3 4" key="1">
    <citation type="submission" date="2017-06" db="EMBL/GenBank/DDBJ databases">
        <title>Genome sequencing of cyanobaciteial culture collection at National Institute for Environmental Studies (NIES).</title>
        <authorList>
            <person name="Hirose Y."/>
            <person name="Shimura Y."/>
            <person name="Fujisawa T."/>
            <person name="Nakamura Y."/>
            <person name="Kawachi M."/>
        </authorList>
    </citation>
    <scope>NUCLEOTIDE SEQUENCE [LARGE SCALE GENOMIC DNA]</scope>
    <source>
        <strain evidence="3 4">NIES-4072</strain>
    </source>
</reference>
<protein>
    <submittedName>
        <fullName evidence="3">XRE family transcriptional regulator</fullName>
    </submittedName>
</protein>
<dbReference type="InterPro" id="IPR001387">
    <property type="entry name" value="Cro/C1-type_HTH"/>
</dbReference>
<comment type="caution">
    <text evidence="3">The sequence shown here is derived from an EMBL/GenBank/DDBJ whole genome shotgun (WGS) entry which is preliminary data.</text>
</comment>
<dbReference type="SMART" id="SM00530">
    <property type="entry name" value="HTH_XRE"/>
    <property type="match status" value="1"/>
</dbReference>
<dbReference type="GO" id="GO:0003677">
    <property type="term" value="F:DNA binding"/>
    <property type="evidence" value="ECO:0007669"/>
    <property type="project" value="InterPro"/>
</dbReference>
<feature type="domain" description="HTH cro/C1-type" evidence="2">
    <location>
        <begin position="7"/>
        <end position="62"/>
    </location>
</feature>
<dbReference type="EMBL" id="BDUD01000002">
    <property type="protein sequence ID" value="GBG23319.1"/>
    <property type="molecule type" value="Genomic_DNA"/>
</dbReference>
<dbReference type="PROSITE" id="PS50943">
    <property type="entry name" value="HTH_CROC1"/>
    <property type="match status" value="1"/>
</dbReference>
<evidence type="ECO:0000313" key="3">
    <source>
        <dbReference type="EMBL" id="GBG23319.1"/>
    </source>
</evidence>
<keyword evidence="4" id="KW-1185">Reference proteome</keyword>
<evidence type="ECO:0000259" key="2">
    <source>
        <dbReference type="PROSITE" id="PS50943"/>
    </source>
</evidence>
<dbReference type="PANTHER" id="PTHR37301:SF1">
    <property type="entry name" value="DNA-BINDING PROTEIN"/>
    <property type="match status" value="1"/>
</dbReference>
<dbReference type="Gene3D" id="1.10.260.40">
    <property type="entry name" value="lambda repressor-like DNA-binding domains"/>
    <property type="match status" value="1"/>
</dbReference>
<evidence type="ECO:0000313" key="4">
    <source>
        <dbReference type="Proteomes" id="UP000245124"/>
    </source>
</evidence>